<comment type="pathway">
    <text evidence="1">Purine metabolism; ppGpp biosynthesis; ppGpp from GTP: step 1/2.</text>
</comment>
<dbReference type="EMBL" id="JBHLUK010000060">
    <property type="protein sequence ID" value="MFC0423815.1"/>
    <property type="molecule type" value="Genomic_DNA"/>
</dbReference>
<dbReference type="Gene3D" id="3.30.460.10">
    <property type="entry name" value="Beta Polymerase, domain 2"/>
    <property type="match status" value="1"/>
</dbReference>
<feature type="domain" description="RelA/SpoT" evidence="2">
    <location>
        <begin position="68"/>
        <end position="191"/>
    </location>
</feature>
<evidence type="ECO:0000259" key="2">
    <source>
        <dbReference type="SMART" id="SM00954"/>
    </source>
</evidence>
<dbReference type="InterPro" id="IPR043519">
    <property type="entry name" value="NT_sf"/>
</dbReference>
<gene>
    <name evidence="3" type="ORF">ACFFGS_06730</name>
</gene>
<dbReference type="InterPro" id="IPR007685">
    <property type="entry name" value="RelA_SpoT"/>
</dbReference>
<comment type="caution">
    <text evidence="3">The sequence shown here is derived from an EMBL/GenBank/DDBJ whole genome shotgun (WGS) entry which is preliminary data.</text>
</comment>
<proteinExistence type="predicted"/>
<dbReference type="CDD" id="cd05399">
    <property type="entry name" value="NT_Rel-Spo_like"/>
    <property type="match status" value="1"/>
</dbReference>
<reference evidence="3 4" key="1">
    <citation type="submission" date="2024-09" db="EMBL/GenBank/DDBJ databases">
        <authorList>
            <person name="Sun Q."/>
            <person name="Mori K."/>
        </authorList>
    </citation>
    <scope>NUCLEOTIDE SEQUENCE [LARGE SCALE GENOMIC DNA]</scope>
    <source>
        <strain evidence="3 4">TBRC 4575</strain>
    </source>
</reference>
<organism evidence="3 4">
    <name type="scientific">Lactiplantibacillus plajomi</name>
    <dbReference type="NCBI Taxonomy" id="1457217"/>
    <lineage>
        <taxon>Bacteria</taxon>
        <taxon>Bacillati</taxon>
        <taxon>Bacillota</taxon>
        <taxon>Bacilli</taxon>
        <taxon>Lactobacillales</taxon>
        <taxon>Lactobacillaceae</taxon>
        <taxon>Lactiplantibacillus</taxon>
    </lineage>
</organism>
<dbReference type="Gene3D" id="1.10.287.860">
    <property type="entry name" value="Nucleotidyltransferase"/>
    <property type="match status" value="1"/>
</dbReference>
<dbReference type="SUPFAM" id="SSF81301">
    <property type="entry name" value="Nucleotidyltransferase"/>
    <property type="match status" value="1"/>
</dbReference>
<dbReference type="PANTHER" id="PTHR47837">
    <property type="entry name" value="GTP PYROPHOSPHOKINASE YJBM"/>
    <property type="match status" value="1"/>
</dbReference>
<evidence type="ECO:0000256" key="1">
    <source>
        <dbReference type="ARBA" id="ARBA00004976"/>
    </source>
</evidence>
<sequence>MSAADSQIIAGDDQLLPAEPELIQAVDQLKTYSLRYEVAMKLVLDKLDYISREYEIRYGYALIDSKQSRIKSPDSIVGKLKRKHLPLTLNAAFENLHDIAGVRLIVRFLSDVKTVEDLLATQADIKVLKVKDYIHHPKPNGYQSLHLILGVPIYTVDGPHLVDVELQIRTIAMNFWASLEHELNYKKNVPHQEALRESLTKKAQLITQLDREMDEIKCKMYQPKTASAAEQSRK</sequence>
<dbReference type="InterPro" id="IPR052366">
    <property type="entry name" value="GTP_Pyrophosphokinase"/>
</dbReference>
<accession>A0ABV6K2X5</accession>
<dbReference type="PANTHER" id="PTHR47837:SF2">
    <property type="entry name" value="GTP PYROPHOSPHOKINASE YWAC"/>
    <property type="match status" value="1"/>
</dbReference>
<dbReference type="SMART" id="SM00954">
    <property type="entry name" value="RelA_SpoT"/>
    <property type="match status" value="1"/>
</dbReference>
<protein>
    <submittedName>
        <fullName evidence="3">GTP pyrophosphokinase family protein</fullName>
    </submittedName>
</protein>
<dbReference type="Pfam" id="PF04607">
    <property type="entry name" value="RelA_SpoT"/>
    <property type="match status" value="1"/>
</dbReference>
<dbReference type="Proteomes" id="UP001589855">
    <property type="component" value="Unassembled WGS sequence"/>
</dbReference>
<dbReference type="RefSeq" id="WP_137645669.1">
    <property type="nucleotide sequence ID" value="NZ_BAABRM010000022.1"/>
</dbReference>
<evidence type="ECO:0000313" key="3">
    <source>
        <dbReference type="EMBL" id="MFC0423815.1"/>
    </source>
</evidence>
<keyword evidence="4" id="KW-1185">Reference proteome</keyword>
<name>A0ABV6K2X5_9LACO</name>
<evidence type="ECO:0000313" key="4">
    <source>
        <dbReference type="Proteomes" id="UP001589855"/>
    </source>
</evidence>